<name>A0A8K1FIK1_PYTOL</name>
<evidence type="ECO:0000256" key="1">
    <source>
        <dbReference type="SAM" id="MobiDB-lite"/>
    </source>
</evidence>
<comment type="caution">
    <text evidence="2">The sequence shown here is derived from an EMBL/GenBank/DDBJ whole genome shotgun (WGS) entry which is preliminary data.</text>
</comment>
<proteinExistence type="predicted"/>
<accession>A0A8K1FIK1</accession>
<keyword evidence="3" id="KW-1185">Reference proteome</keyword>
<sequence>MECSRDDSDCDWNGEIEALQAALSVPGGGAWQQDEVEGVVDGSGGSGEVSEGEATDRSGSGSSSPSPPSPPATTSVALVTPPKKKRKRGQQKEEIESLRTKVKELTALLANMTSRFTDPNRVAIDVEFFSAWNEIQSRQLQLRKGSEMENARLRGMLESQLILTRQLIAYICPAKPAKFPDAGICTDADLHQRLDGLHKRLQQELSSSLFGVGQRTFRHINVEDVGDGAVVVESQVSWVVPFDCHDVGRALWHDTTVGTMEKVQAYYESFSLSDELLAATGIVLVDPKFGYYRAQCGTRQHLSPDGTMMVGILRAQPIEDVSERALLSSYYYHGEAWMRVQRIETGSQSTPPGCPARALTQVQWSRRANIRHLGEADVAPTIGTLTETLVGLYQKDIDMVQGTLESTLLRQQHSMW</sequence>
<gene>
    <name evidence="2" type="ORF">Poli38472_004902</name>
</gene>
<protein>
    <submittedName>
        <fullName evidence="2">Uncharacterized protein</fullName>
    </submittedName>
</protein>
<organism evidence="2 3">
    <name type="scientific">Pythium oligandrum</name>
    <name type="common">Mycoparasitic fungus</name>
    <dbReference type="NCBI Taxonomy" id="41045"/>
    <lineage>
        <taxon>Eukaryota</taxon>
        <taxon>Sar</taxon>
        <taxon>Stramenopiles</taxon>
        <taxon>Oomycota</taxon>
        <taxon>Peronosporomycetes</taxon>
        <taxon>Pythiales</taxon>
        <taxon>Pythiaceae</taxon>
        <taxon>Pythium</taxon>
    </lineage>
</organism>
<evidence type="ECO:0000313" key="3">
    <source>
        <dbReference type="Proteomes" id="UP000794436"/>
    </source>
</evidence>
<feature type="region of interest" description="Disordered" evidence="1">
    <location>
        <begin position="26"/>
        <end position="95"/>
    </location>
</feature>
<dbReference type="AlphaFoldDB" id="A0A8K1FIK1"/>
<evidence type="ECO:0000313" key="2">
    <source>
        <dbReference type="EMBL" id="TMW59833.1"/>
    </source>
</evidence>
<reference evidence="2" key="1">
    <citation type="submission" date="2019-03" db="EMBL/GenBank/DDBJ databases">
        <title>Long read genome sequence of the mycoparasitic Pythium oligandrum ATCC 38472 isolated from sugarbeet rhizosphere.</title>
        <authorList>
            <person name="Gaulin E."/>
        </authorList>
    </citation>
    <scope>NUCLEOTIDE SEQUENCE</scope>
    <source>
        <strain evidence="2">ATCC 38472_TT</strain>
    </source>
</reference>
<dbReference type="Proteomes" id="UP000794436">
    <property type="component" value="Unassembled WGS sequence"/>
</dbReference>
<dbReference type="EMBL" id="SPLM01000109">
    <property type="protein sequence ID" value="TMW59833.1"/>
    <property type="molecule type" value="Genomic_DNA"/>
</dbReference>